<dbReference type="HOGENOM" id="CLU_099824_0_0_6"/>
<dbReference type="PANTHER" id="PTHR33877:SF2">
    <property type="entry name" value="OS07G0170200 PROTEIN"/>
    <property type="match status" value="1"/>
</dbReference>
<dbReference type="InterPro" id="IPR003615">
    <property type="entry name" value="HNH_nuc"/>
</dbReference>
<dbReference type="Proteomes" id="UP000017881">
    <property type="component" value="Chromosome"/>
</dbReference>
<dbReference type="Pfam" id="PF14279">
    <property type="entry name" value="HNH_5"/>
    <property type="match status" value="1"/>
</dbReference>
<dbReference type="CDD" id="cd00085">
    <property type="entry name" value="HNHc"/>
    <property type="match status" value="1"/>
</dbReference>
<keyword evidence="2" id="KW-0378">Hydrolase</keyword>
<dbReference type="KEGG" id="ssal:SPISAL_01255"/>
<keyword evidence="2" id="KW-0255">Endonuclease</keyword>
<keyword evidence="3" id="KW-1185">Reference proteome</keyword>
<gene>
    <name evidence="2" type="ORF">SPISAL_01255</name>
</gene>
<dbReference type="SMART" id="SM00507">
    <property type="entry name" value="HNHc"/>
    <property type="match status" value="1"/>
</dbReference>
<dbReference type="OrthoDB" id="9802901at2"/>
<name>R4V5M3_9GAMM</name>
<organism evidence="2 3">
    <name type="scientific">Spiribacter salinus M19-40</name>
    <dbReference type="NCBI Taxonomy" id="1260251"/>
    <lineage>
        <taxon>Bacteria</taxon>
        <taxon>Pseudomonadati</taxon>
        <taxon>Pseudomonadota</taxon>
        <taxon>Gammaproteobacteria</taxon>
        <taxon>Chromatiales</taxon>
        <taxon>Ectothiorhodospiraceae</taxon>
        <taxon>Spiribacter</taxon>
    </lineage>
</organism>
<dbReference type="GO" id="GO:0004519">
    <property type="term" value="F:endonuclease activity"/>
    <property type="evidence" value="ECO:0007669"/>
    <property type="project" value="UniProtKB-KW"/>
</dbReference>
<feature type="domain" description="HNH nuclease" evidence="1">
    <location>
        <begin position="85"/>
        <end position="138"/>
    </location>
</feature>
<evidence type="ECO:0000313" key="2">
    <source>
        <dbReference type="EMBL" id="AGM40350.1"/>
    </source>
</evidence>
<evidence type="ECO:0000313" key="3">
    <source>
        <dbReference type="Proteomes" id="UP000017881"/>
    </source>
</evidence>
<dbReference type="InterPro" id="IPR029471">
    <property type="entry name" value="HNH_5"/>
</dbReference>
<proteinExistence type="predicted"/>
<protein>
    <submittedName>
        <fullName evidence="2">HNH endonuclease</fullName>
    </submittedName>
</protein>
<accession>R4V5M3</accession>
<sequence length="212" mass="23920">MTLQHHILRTDVSGMPLEWITYQDAVRLYTLDQVVYTCGRGLYRIHGGYNARSGQRSVIEVNSIVATVGAMQATLKGNPAYVPPLNNATLFRRDDHLCLYCGESRRERELSRDHVKPISRGGADVWTNVVTACKRCNNLKGNRTPEQAGMQLLAVPFTPTHAEYVYLQGRRILADQMAFLRAHFPRRSPLRERLQPLVDETALELAPIGYSA</sequence>
<dbReference type="RefSeq" id="WP_016352657.1">
    <property type="nucleotide sequence ID" value="NC_021291.1"/>
</dbReference>
<keyword evidence="2" id="KW-0540">Nuclease</keyword>
<reference evidence="2 3" key="1">
    <citation type="journal article" date="2013" name="Genome Announc.">
        <title>Draft Genome of Spiribacter salinus M19-40, an Abundant Gammaproteobacterium in Aquatic Hypersaline Environments.</title>
        <authorList>
            <person name="Leon M.J."/>
            <person name="Ghai R."/>
            <person name="Fernandez A.B."/>
            <person name="Sanchez-Porro C."/>
            <person name="Rodriguez-Valera F."/>
            <person name="Ventosa A."/>
        </authorList>
    </citation>
    <scope>NUCLEOTIDE SEQUENCE [LARGE SCALE GENOMIC DNA]</scope>
    <source>
        <strain evidence="2">M19-40</strain>
    </source>
</reference>
<dbReference type="Gene3D" id="1.10.30.50">
    <property type="match status" value="1"/>
</dbReference>
<dbReference type="eggNOG" id="COG1403">
    <property type="taxonomic scope" value="Bacteria"/>
</dbReference>
<dbReference type="PATRIC" id="fig|1260251.3.peg.252"/>
<dbReference type="EMBL" id="CP005963">
    <property type="protein sequence ID" value="AGM40350.1"/>
    <property type="molecule type" value="Genomic_DNA"/>
</dbReference>
<dbReference type="PANTHER" id="PTHR33877">
    <property type="entry name" value="SLL1193 PROTEIN"/>
    <property type="match status" value="1"/>
</dbReference>
<dbReference type="InterPro" id="IPR052892">
    <property type="entry name" value="NA-targeting_endonuclease"/>
</dbReference>
<evidence type="ECO:0000259" key="1">
    <source>
        <dbReference type="SMART" id="SM00507"/>
    </source>
</evidence>
<dbReference type="AlphaFoldDB" id="R4V5M3"/>